<reference evidence="8 9" key="1">
    <citation type="submission" date="2018-08" db="EMBL/GenBank/DDBJ databases">
        <title>A genome reference for cultivated species of the human gut microbiota.</title>
        <authorList>
            <person name="Zou Y."/>
            <person name="Xue W."/>
            <person name="Luo G."/>
        </authorList>
    </citation>
    <scope>NUCLEOTIDE SEQUENCE [LARGE SCALE GENOMIC DNA]</scope>
    <source>
        <strain evidence="8 9">AM42-38</strain>
    </source>
</reference>
<keyword evidence="4" id="KW-0479">Metal-binding</keyword>
<dbReference type="PANTHER" id="PTHR30352:SF2">
    <property type="entry name" value="ANAEROBIC RIBONUCLEOSIDE-TRIPHOSPHATE REDUCTASE-ACTIVATING PROTEIN"/>
    <property type="match status" value="1"/>
</dbReference>
<dbReference type="GO" id="GO:0004748">
    <property type="term" value="F:ribonucleoside-diphosphate reductase activity, thioredoxin disulfide as acceptor"/>
    <property type="evidence" value="ECO:0007669"/>
    <property type="project" value="TreeGrafter"/>
</dbReference>
<dbReference type="Proteomes" id="UP000283855">
    <property type="component" value="Unassembled WGS sequence"/>
</dbReference>
<dbReference type="InterPro" id="IPR007197">
    <property type="entry name" value="rSAM"/>
</dbReference>
<evidence type="ECO:0000256" key="2">
    <source>
        <dbReference type="ARBA" id="ARBA00022485"/>
    </source>
</evidence>
<keyword evidence="3" id="KW-0949">S-adenosyl-L-methionine</keyword>
<dbReference type="InterPro" id="IPR012837">
    <property type="entry name" value="NrdG"/>
</dbReference>
<name>A0A413T4S8_9BACT</name>
<dbReference type="EC" id="1.97.1.-" evidence="7"/>
<protein>
    <recommendedName>
        <fullName evidence="7">Anaerobic ribonucleoside-triphosphate reductase-activating protein</fullName>
        <ecNumber evidence="7">1.97.1.-</ecNumber>
    </recommendedName>
</protein>
<dbReference type="Pfam" id="PF13353">
    <property type="entry name" value="Fer4_12"/>
    <property type="match status" value="1"/>
</dbReference>
<keyword evidence="7" id="KW-0560">Oxidoreductase</keyword>
<evidence type="ECO:0000313" key="8">
    <source>
        <dbReference type="EMBL" id="RHA78710.1"/>
    </source>
</evidence>
<dbReference type="RefSeq" id="WP_008143681.1">
    <property type="nucleotide sequence ID" value="NZ_CABJGD010000002.1"/>
</dbReference>
<dbReference type="PANTHER" id="PTHR30352">
    <property type="entry name" value="PYRUVATE FORMATE-LYASE-ACTIVATING ENZYME"/>
    <property type="match status" value="1"/>
</dbReference>
<comment type="cofactor">
    <cofactor evidence="1">
        <name>[4Fe-4S] cluster</name>
        <dbReference type="ChEBI" id="CHEBI:49883"/>
    </cofactor>
</comment>
<dbReference type="EMBL" id="QSFT01000002">
    <property type="protein sequence ID" value="RHA78710.1"/>
    <property type="molecule type" value="Genomic_DNA"/>
</dbReference>
<evidence type="ECO:0000313" key="9">
    <source>
        <dbReference type="Proteomes" id="UP000283855"/>
    </source>
</evidence>
<gene>
    <name evidence="8" type="primary">nrdG</name>
    <name evidence="8" type="ORF">DW921_01085</name>
</gene>
<evidence type="ECO:0000256" key="7">
    <source>
        <dbReference type="PIRNR" id="PIRNR000368"/>
    </source>
</evidence>
<keyword evidence="6" id="KW-0411">Iron-sulfur</keyword>
<sequence>MLNYLYTYPETIVDGEGIRFSIYLAGCHHRCPGCHNPESWNPQAGKPLTPEVLEDIIQSINSNPLLDGITFSGGDPFFNPKEFLTLLRVMKERTGQNIWCYTGYTYEELQADPERSPLLEYIDVLVDGRFVQALYSPYLEFRGSSNQRIISLKGPDNSLSFNI</sequence>
<dbReference type="AlphaFoldDB" id="A0A413T4S8"/>
<dbReference type="GO" id="GO:0046872">
    <property type="term" value="F:metal ion binding"/>
    <property type="evidence" value="ECO:0007669"/>
    <property type="project" value="UniProtKB-KW"/>
</dbReference>
<proteinExistence type="inferred from homology"/>
<dbReference type="PIRSF" id="PIRSF000368">
    <property type="entry name" value="NrdG"/>
    <property type="match status" value="1"/>
</dbReference>
<keyword evidence="2" id="KW-0004">4Fe-4S</keyword>
<organism evidence="8 9">
    <name type="scientific">Phocaeicola coprophilus</name>
    <dbReference type="NCBI Taxonomy" id="387090"/>
    <lineage>
        <taxon>Bacteria</taxon>
        <taxon>Pseudomonadati</taxon>
        <taxon>Bacteroidota</taxon>
        <taxon>Bacteroidia</taxon>
        <taxon>Bacteroidales</taxon>
        <taxon>Bacteroidaceae</taxon>
        <taxon>Phocaeicola</taxon>
    </lineage>
</organism>
<evidence type="ECO:0000256" key="5">
    <source>
        <dbReference type="ARBA" id="ARBA00023004"/>
    </source>
</evidence>
<evidence type="ECO:0000256" key="3">
    <source>
        <dbReference type="ARBA" id="ARBA00022691"/>
    </source>
</evidence>
<dbReference type="SUPFAM" id="SSF102114">
    <property type="entry name" value="Radical SAM enzymes"/>
    <property type="match status" value="1"/>
</dbReference>
<dbReference type="SFLD" id="SFLDG01066">
    <property type="entry name" value="organic_radical-activating_enz"/>
    <property type="match status" value="1"/>
</dbReference>
<dbReference type="SFLD" id="SFLDF00299">
    <property type="entry name" value="anaerobic_ribonucleoside-triph"/>
    <property type="match status" value="1"/>
</dbReference>
<dbReference type="GO" id="GO:0051539">
    <property type="term" value="F:4 iron, 4 sulfur cluster binding"/>
    <property type="evidence" value="ECO:0007669"/>
    <property type="project" value="UniProtKB-KW"/>
</dbReference>
<comment type="caution">
    <text evidence="8">The sequence shown here is derived from an EMBL/GenBank/DDBJ whole genome shotgun (WGS) entry which is preliminary data.</text>
</comment>
<dbReference type="NCBIfam" id="TIGR02491">
    <property type="entry name" value="NrdG"/>
    <property type="match status" value="1"/>
</dbReference>
<dbReference type="InterPro" id="IPR034457">
    <property type="entry name" value="Organic_radical-activating"/>
</dbReference>
<dbReference type="PROSITE" id="PS51918">
    <property type="entry name" value="RADICAL_SAM"/>
    <property type="match status" value="1"/>
</dbReference>
<comment type="similarity">
    <text evidence="7">Belongs to the organic radical-activating enzymes family.</text>
</comment>
<dbReference type="GO" id="GO:0043365">
    <property type="term" value="F:[formate-C-acetyltransferase]-activating enzyme activity"/>
    <property type="evidence" value="ECO:0007669"/>
    <property type="project" value="InterPro"/>
</dbReference>
<dbReference type="InterPro" id="IPR013785">
    <property type="entry name" value="Aldolase_TIM"/>
</dbReference>
<evidence type="ECO:0000256" key="1">
    <source>
        <dbReference type="ARBA" id="ARBA00001966"/>
    </source>
</evidence>
<dbReference type="InterPro" id="IPR058240">
    <property type="entry name" value="rSAM_sf"/>
</dbReference>
<dbReference type="GeneID" id="78406707"/>
<dbReference type="Gene3D" id="3.20.20.70">
    <property type="entry name" value="Aldolase class I"/>
    <property type="match status" value="1"/>
</dbReference>
<dbReference type="SFLD" id="SFLDS00029">
    <property type="entry name" value="Radical_SAM"/>
    <property type="match status" value="1"/>
</dbReference>
<accession>A0A413T4S8</accession>
<evidence type="ECO:0000256" key="6">
    <source>
        <dbReference type="ARBA" id="ARBA00023014"/>
    </source>
</evidence>
<comment type="function">
    <text evidence="7">Activation of anaerobic ribonucleoside-triphosphate reductase under anaerobic conditions by generation of an organic free radical, using S-adenosylmethionine and reduced flavodoxin as cosubstrates to produce 5'-deoxy-adenosine.</text>
</comment>
<dbReference type="SFLD" id="SFLDG01063">
    <property type="entry name" value="activating_enzymes__group_1"/>
    <property type="match status" value="1"/>
</dbReference>
<keyword evidence="5" id="KW-0408">Iron</keyword>
<evidence type="ECO:0000256" key="4">
    <source>
        <dbReference type="ARBA" id="ARBA00022723"/>
    </source>
</evidence>